<sequence length="282" mass="32433">MTLQWTIIAFILYAEIFVLLILMLPWIRPTMWKKVFNSRIVHSFKNFSNVYAYAFIFVLLLLFVDATREVRKYSHIDIAKEIPARADADAVIHMRLFRAQRNLYISGFSLLLALVIRRIVTLLARCAYLELAAEAAMKQAEGAGKAAKDLMDKSDGKETETDKKLREDLKEMNLKLKKAETDRDAMKAQSENLQEEYERVTAKLREYERFWDIAEHTWKCLAGSTILFWVFILFNTHQGLVGNKAGRCLDGCFKIFLNRVSDSGSKKLLGGVTRLLGTHHCS</sequence>
<proteinExistence type="predicted"/>
<evidence type="ECO:0000313" key="1">
    <source>
        <dbReference type="EMBL" id="CAK5014000.1"/>
    </source>
</evidence>
<dbReference type="Proteomes" id="UP001497535">
    <property type="component" value="Unassembled WGS sequence"/>
</dbReference>
<keyword evidence="2" id="KW-1185">Reference proteome</keyword>
<accession>A0ACB0XRE8</accession>
<dbReference type="EMBL" id="CAVMJV010000002">
    <property type="protein sequence ID" value="CAK5014000.1"/>
    <property type="molecule type" value="Genomic_DNA"/>
</dbReference>
<protein>
    <submittedName>
        <fullName evidence="1">Uncharacterized protein</fullName>
    </submittedName>
</protein>
<name>A0ACB0XRE8_MELEN</name>
<comment type="caution">
    <text evidence="1">The sequence shown here is derived from an EMBL/GenBank/DDBJ whole genome shotgun (WGS) entry which is preliminary data.</text>
</comment>
<evidence type="ECO:0000313" key="2">
    <source>
        <dbReference type="Proteomes" id="UP001497535"/>
    </source>
</evidence>
<gene>
    <name evidence="1" type="ORF">MENTE1834_LOCUS2576</name>
</gene>
<reference evidence="1" key="1">
    <citation type="submission" date="2023-11" db="EMBL/GenBank/DDBJ databases">
        <authorList>
            <person name="Poullet M."/>
        </authorList>
    </citation>
    <scope>NUCLEOTIDE SEQUENCE</scope>
    <source>
        <strain evidence="1">E1834</strain>
    </source>
</reference>
<organism evidence="1 2">
    <name type="scientific">Meloidogyne enterolobii</name>
    <name type="common">Root-knot nematode worm</name>
    <name type="synonym">Meloidogyne mayaguensis</name>
    <dbReference type="NCBI Taxonomy" id="390850"/>
    <lineage>
        <taxon>Eukaryota</taxon>
        <taxon>Metazoa</taxon>
        <taxon>Ecdysozoa</taxon>
        <taxon>Nematoda</taxon>
        <taxon>Chromadorea</taxon>
        <taxon>Rhabditida</taxon>
        <taxon>Tylenchina</taxon>
        <taxon>Tylenchomorpha</taxon>
        <taxon>Tylenchoidea</taxon>
        <taxon>Meloidogynidae</taxon>
        <taxon>Meloidogyninae</taxon>
        <taxon>Meloidogyne</taxon>
    </lineage>
</organism>